<keyword evidence="1" id="KW-0812">Transmembrane</keyword>
<keyword evidence="1" id="KW-0472">Membrane</keyword>
<gene>
    <name evidence="2" type="ORF">ACAT0790_LOCUS20429</name>
</gene>
<keyword evidence="1" id="KW-1133">Transmembrane helix</keyword>
<proteinExistence type="predicted"/>
<evidence type="ECO:0000313" key="2">
    <source>
        <dbReference type="EMBL" id="CAD9127432.1"/>
    </source>
</evidence>
<feature type="transmembrane region" description="Helical" evidence="1">
    <location>
        <begin position="310"/>
        <end position="334"/>
    </location>
</feature>
<feature type="transmembrane region" description="Helical" evidence="1">
    <location>
        <begin position="76"/>
        <end position="97"/>
    </location>
</feature>
<feature type="transmembrane region" description="Helical" evidence="1">
    <location>
        <begin position="45"/>
        <end position="64"/>
    </location>
</feature>
<dbReference type="AlphaFoldDB" id="A0A7S1MBV1"/>
<accession>A0A7S1MBV1</accession>
<name>A0A7S1MBV1_ALECA</name>
<evidence type="ECO:0000256" key="1">
    <source>
        <dbReference type="SAM" id="Phobius"/>
    </source>
</evidence>
<feature type="transmembrane region" description="Helical" evidence="1">
    <location>
        <begin position="346"/>
        <end position="370"/>
    </location>
</feature>
<dbReference type="EMBL" id="HBGE01033773">
    <property type="protein sequence ID" value="CAD9127432.1"/>
    <property type="molecule type" value="Transcribed_RNA"/>
</dbReference>
<sequence length="388" mass="41182">MAVAPHHTTLLEGSPELQGLKAHMETDGNGVILARQPFFDTLEGMILGFHLHSVLLLLAVPSSFALTHYGGLRGMYAAYAMLPVILLASGTVQAHAYKKLLRSWAQVPTWAHGEIGSVFTKFEDLYKFPLIGCSLPFAHASVATWLALPEAIDPLLDGVTAGMAGSLLDEDAAAAFSESWRGRADGIGNAVASWGMEGTLIRIVIIATAGQLFQQTVPYLRRSGRKFLNHLHEDDAGDRIYTAMVAADGMTSVAGLLGGIRNACLQELGVPPQGSNFKLFCKVVVENLPSAWFTTSMLGLSLAFGTAGPLSTAVTIASIATSLATMALLAYQVLAGLWPRYSPFAFLSFVVFSGMLAVAIRVCGCLYCGLQADPALFSLTDGCSQHTG</sequence>
<organism evidence="2">
    <name type="scientific">Alexandrium catenella</name>
    <name type="common">Red tide dinoflagellate</name>
    <name type="synonym">Gonyaulax catenella</name>
    <dbReference type="NCBI Taxonomy" id="2925"/>
    <lineage>
        <taxon>Eukaryota</taxon>
        <taxon>Sar</taxon>
        <taxon>Alveolata</taxon>
        <taxon>Dinophyceae</taxon>
        <taxon>Gonyaulacales</taxon>
        <taxon>Pyrocystaceae</taxon>
        <taxon>Alexandrium</taxon>
    </lineage>
</organism>
<protein>
    <submittedName>
        <fullName evidence="2">Uncharacterized protein</fullName>
    </submittedName>
</protein>
<reference evidence="2" key="1">
    <citation type="submission" date="2021-01" db="EMBL/GenBank/DDBJ databases">
        <authorList>
            <person name="Corre E."/>
            <person name="Pelletier E."/>
            <person name="Niang G."/>
            <person name="Scheremetjew M."/>
            <person name="Finn R."/>
            <person name="Kale V."/>
            <person name="Holt S."/>
            <person name="Cochrane G."/>
            <person name="Meng A."/>
            <person name="Brown T."/>
            <person name="Cohen L."/>
        </authorList>
    </citation>
    <scope>NUCLEOTIDE SEQUENCE</scope>
    <source>
        <strain evidence="2">OF101</strain>
    </source>
</reference>